<keyword evidence="3" id="KW-1185">Reference proteome</keyword>
<proteinExistence type="predicted"/>
<evidence type="ECO:0000256" key="1">
    <source>
        <dbReference type="SAM" id="MobiDB-lite"/>
    </source>
</evidence>
<dbReference type="OrthoDB" id="200232at2759"/>
<dbReference type="GeneID" id="8245102"/>
<protein>
    <submittedName>
        <fullName evidence="2">Uncharacterized protein</fullName>
    </submittedName>
</protein>
<reference evidence="2 3" key="1">
    <citation type="journal article" date="2009" name="Science">
        <title>Green evolution and dynamic adaptations revealed by genomes of the marine picoeukaryotes Micromonas.</title>
        <authorList>
            <person name="Worden A.Z."/>
            <person name="Lee J.H."/>
            <person name="Mock T."/>
            <person name="Rouze P."/>
            <person name="Simmons M.P."/>
            <person name="Aerts A.L."/>
            <person name="Allen A.E."/>
            <person name="Cuvelier M.L."/>
            <person name="Derelle E."/>
            <person name="Everett M.V."/>
            <person name="Foulon E."/>
            <person name="Grimwood J."/>
            <person name="Gundlach H."/>
            <person name="Henrissat B."/>
            <person name="Napoli C."/>
            <person name="McDonald S.M."/>
            <person name="Parker M.S."/>
            <person name="Rombauts S."/>
            <person name="Salamov A."/>
            <person name="Von Dassow P."/>
            <person name="Badger J.H."/>
            <person name="Coutinho P.M."/>
            <person name="Demir E."/>
            <person name="Dubchak I."/>
            <person name="Gentemann C."/>
            <person name="Eikrem W."/>
            <person name="Gready J.E."/>
            <person name="John U."/>
            <person name="Lanier W."/>
            <person name="Lindquist E.A."/>
            <person name="Lucas S."/>
            <person name="Mayer K.F."/>
            <person name="Moreau H."/>
            <person name="Not F."/>
            <person name="Otillar R."/>
            <person name="Panaud O."/>
            <person name="Pangilinan J."/>
            <person name="Paulsen I."/>
            <person name="Piegu B."/>
            <person name="Poliakov A."/>
            <person name="Robbens S."/>
            <person name="Schmutz J."/>
            <person name="Toulza E."/>
            <person name="Wyss T."/>
            <person name="Zelensky A."/>
            <person name="Zhou K."/>
            <person name="Armbrust E.V."/>
            <person name="Bhattacharya D."/>
            <person name="Goodenough U.W."/>
            <person name="Van de Peer Y."/>
            <person name="Grigoriev I.V."/>
        </authorList>
    </citation>
    <scope>NUCLEOTIDE SEQUENCE [LARGE SCALE GENOMIC DNA]</scope>
    <source>
        <strain evidence="3">RCC299 / NOUM17</strain>
    </source>
</reference>
<dbReference type="EMBL" id="CP001328">
    <property type="protein sequence ID" value="ACO64713.1"/>
    <property type="molecule type" value="Genomic_DNA"/>
</dbReference>
<evidence type="ECO:0000313" key="3">
    <source>
        <dbReference type="Proteomes" id="UP000002009"/>
    </source>
</evidence>
<dbReference type="Proteomes" id="UP000002009">
    <property type="component" value="Chromosome 7"/>
</dbReference>
<sequence>MTATWWPNLEDILELRVADPLLTLPGEDDGEERATKRKRGASDGRCEHGSRWRSKCKTCSACPHGRHRYLCVECGGIAVCEHDRERESCAECGGSGICTHGRRRSTCVDCGGKGICAHGRHRSRCQECRAGVAA</sequence>
<accession>C1E9P2</accession>
<gene>
    <name evidence="2" type="ORF">MICPUN_108544</name>
</gene>
<evidence type="ECO:0000313" key="2">
    <source>
        <dbReference type="EMBL" id="ACO64713.1"/>
    </source>
</evidence>
<dbReference type="RefSeq" id="XP_002503455.1">
    <property type="nucleotide sequence ID" value="XM_002503409.1"/>
</dbReference>
<dbReference type="AlphaFoldDB" id="C1E9P2"/>
<feature type="region of interest" description="Disordered" evidence="1">
    <location>
        <begin position="24"/>
        <end position="47"/>
    </location>
</feature>
<organism evidence="2 3">
    <name type="scientific">Micromonas commoda (strain RCC299 / NOUM17 / CCMP2709)</name>
    <name type="common">Picoplanktonic green alga</name>
    <dbReference type="NCBI Taxonomy" id="296587"/>
    <lineage>
        <taxon>Eukaryota</taxon>
        <taxon>Viridiplantae</taxon>
        <taxon>Chlorophyta</taxon>
        <taxon>Mamiellophyceae</taxon>
        <taxon>Mamiellales</taxon>
        <taxon>Mamiellaceae</taxon>
        <taxon>Micromonas</taxon>
    </lineage>
</organism>
<name>C1E9P2_MICCC</name>
<dbReference type="KEGG" id="mis:MICPUN_108544"/>
<dbReference type="InParanoid" id="C1E9P2"/>